<dbReference type="Pfam" id="PF02049">
    <property type="entry name" value="FliE"/>
    <property type="match status" value="1"/>
</dbReference>
<dbReference type="GO" id="GO:0071973">
    <property type="term" value="P:bacterial-type flagellum-dependent cell motility"/>
    <property type="evidence" value="ECO:0007669"/>
    <property type="project" value="InterPro"/>
</dbReference>
<dbReference type="InterPro" id="IPR001624">
    <property type="entry name" value="FliE"/>
</dbReference>
<evidence type="ECO:0000313" key="5">
    <source>
        <dbReference type="Proteomes" id="UP000244792"/>
    </source>
</evidence>
<dbReference type="OrthoDB" id="9812413at2"/>
<protein>
    <submittedName>
        <fullName evidence="4">Flagellar hook-basal body complex protein FliE</fullName>
    </submittedName>
</protein>
<accession>A0A2R4W2E1</accession>
<dbReference type="KEGG" id="taci:TDSAC_1655"/>
<dbReference type="GO" id="GO:0003774">
    <property type="term" value="F:cytoskeletal motor activity"/>
    <property type="evidence" value="ECO:0007669"/>
    <property type="project" value="InterPro"/>
</dbReference>
<organism evidence="4 5">
    <name type="scientific">Thermodesulfobium acidiphilum</name>
    <dbReference type="NCBI Taxonomy" id="1794699"/>
    <lineage>
        <taxon>Bacteria</taxon>
        <taxon>Pseudomonadati</taxon>
        <taxon>Thermodesulfobiota</taxon>
        <taxon>Thermodesulfobiia</taxon>
        <taxon>Thermodesulfobiales</taxon>
        <taxon>Thermodesulfobiaceae</taxon>
        <taxon>Thermodesulfobium</taxon>
    </lineage>
</organism>
<reference evidence="4 5" key="1">
    <citation type="submission" date="2017-04" db="EMBL/GenBank/DDBJ databases">
        <title>Genomic insights into metabolism of Thermodesulfobium acidiphilum.</title>
        <authorList>
            <person name="Toshchakov S.V."/>
            <person name="Frolov E.N."/>
            <person name="Kublanov I.V."/>
            <person name="Samarov N.I."/>
            <person name="Novikov A."/>
            <person name="Lebedinsky A.V."/>
            <person name="Bonch-Osmolovskaya E.A."/>
            <person name="Chernyh N.A."/>
        </authorList>
    </citation>
    <scope>NUCLEOTIDE SEQUENCE [LARGE SCALE GENOMIC DNA]</scope>
    <source>
        <strain evidence="4 5">3127-1</strain>
    </source>
</reference>
<keyword evidence="4" id="KW-0282">Flagellum</keyword>
<comment type="subcellular location">
    <subcellularLocation>
        <location evidence="1">Bacterial flagellum basal body</location>
    </subcellularLocation>
</comment>
<dbReference type="PANTHER" id="PTHR34653">
    <property type="match status" value="1"/>
</dbReference>
<dbReference type="Proteomes" id="UP000244792">
    <property type="component" value="Chromosome"/>
</dbReference>
<keyword evidence="5" id="KW-1185">Reference proteome</keyword>
<gene>
    <name evidence="4" type="ORF">TDSAC_1655</name>
</gene>
<dbReference type="PANTHER" id="PTHR34653:SF1">
    <property type="entry name" value="FLAGELLAR HOOK-BASAL BODY COMPLEX PROTEIN FLIE"/>
    <property type="match status" value="1"/>
</dbReference>
<evidence type="ECO:0000256" key="3">
    <source>
        <dbReference type="ARBA" id="ARBA00023143"/>
    </source>
</evidence>
<dbReference type="RefSeq" id="WP_108309944.1">
    <property type="nucleotide sequence ID" value="NZ_CP020921.1"/>
</dbReference>
<dbReference type="GO" id="GO:0009425">
    <property type="term" value="C:bacterial-type flagellum basal body"/>
    <property type="evidence" value="ECO:0007669"/>
    <property type="project" value="UniProtKB-SubCell"/>
</dbReference>
<proteinExistence type="inferred from homology"/>
<name>A0A2R4W2E1_THEAF</name>
<keyword evidence="3" id="KW-0975">Bacterial flagellum</keyword>
<dbReference type="EMBL" id="CP020921">
    <property type="protein sequence ID" value="AWB10991.1"/>
    <property type="molecule type" value="Genomic_DNA"/>
</dbReference>
<keyword evidence="4" id="KW-0966">Cell projection</keyword>
<evidence type="ECO:0000256" key="2">
    <source>
        <dbReference type="ARBA" id="ARBA00009272"/>
    </source>
</evidence>
<sequence length="94" mass="10358">MKPIEPINPNIMPINLSWKSEPTSNFKDALMDFLGNVNSSLKEGDRAAEQLAAGQIDLPTALIKQEDAVLSMQLLMSVRSELIGAYQDLSRIIT</sequence>
<comment type="similarity">
    <text evidence="2">Belongs to the FliE family.</text>
</comment>
<keyword evidence="4" id="KW-0969">Cilium</keyword>
<dbReference type="AlphaFoldDB" id="A0A2R4W2E1"/>
<evidence type="ECO:0000313" key="4">
    <source>
        <dbReference type="EMBL" id="AWB10991.1"/>
    </source>
</evidence>
<evidence type="ECO:0000256" key="1">
    <source>
        <dbReference type="ARBA" id="ARBA00004117"/>
    </source>
</evidence>
<dbReference type="GO" id="GO:0005198">
    <property type="term" value="F:structural molecule activity"/>
    <property type="evidence" value="ECO:0007669"/>
    <property type="project" value="InterPro"/>
</dbReference>